<gene>
    <name evidence="2" type="ORF">FNU76_21930</name>
</gene>
<keyword evidence="3" id="KW-1185">Reference proteome</keyword>
<dbReference type="SUPFAM" id="SSF52540">
    <property type="entry name" value="P-loop containing nucleoside triphosphate hydrolases"/>
    <property type="match status" value="1"/>
</dbReference>
<dbReference type="OrthoDB" id="5380394at2"/>
<dbReference type="InterPro" id="IPR027417">
    <property type="entry name" value="P-loop_NTPase"/>
</dbReference>
<dbReference type="GO" id="GO:0016740">
    <property type="term" value="F:transferase activity"/>
    <property type="evidence" value="ECO:0007669"/>
    <property type="project" value="UniProtKB-KW"/>
</dbReference>
<name>A0A516SKW3_9NEIS</name>
<evidence type="ECO:0000256" key="1">
    <source>
        <dbReference type="SAM" id="MobiDB-lite"/>
    </source>
</evidence>
<protein>
    <submittedName>
        <fullName evidence="2">Sulfotransferase family protein</fullName>
    </submittedName>
</protein>
<organism evidence="2 3">
    <name type="scientific">Chitinimonas arctica</name>
    <dbReference type="NCBI Taxonomy" id="2594795"/>
    <lineage>
        <taxon>Bacteria</taxon>
        <taxon>Pseudomonadati</taxon>
        <taxon>Pseudomonadota</taxon>
        <taxon>Betaproteobacteria</taxon>
        <taxon>Neisseriales</taxon>
        <taxon>Chitinibacteraceae</taxon>
        <taxon>Chitinimonas</taxon>
    </lineage>
</organism>
<evidence type="ECO:0000313" key="2">
    <source>
        <dbReference type="EMBL" id="QDQ28795.1"/>
    </source>
</evidence>
<evidence type="ECO:0000313" key="3">
    <source>
        <dbReference type="Proteomes" id="UP000317550"/>
    </source>
</evidence>
<reference evidence="3" key="1">
    <citation type="submission" date="2019-07" db="EMBL/GenBank/DDBJ databases">
        <title>Chitinimonas sp. nov., isolated from Ny-Alesund, arctica soil.</title>
        <authorList>
            <person name="Xu Q."/>
            <person name="Peng F."/>
        </authorList>
    </citation>
    <scope>NUCLEOTIDE SEQUENCE [LARGE SCALE GENOMIC DNA]</scope>
    <source>
        <strain evidence="3">R3-44</strain>
    </source>
</reference>
<sequence>MDGLNPYSEDFLDWLPIRVAPESGDWRVDWCRFGRQALRDPFFRGSVDHALRLPFNQAFRRDTSITALLDWQQRSPGRPPTCFIFHASRCGSTLMAQMLARLASHTVLSEPPTLDTVLRAHYFSPLTGDTQLAWTRALLSAYGQQRLGSEQALVVKLDAWNIFDLPLLQRAFPDTPWLFLYRDPLEIAVSQLRAPGAHMVPGMIGPSMLAFPQAEALAMSRPEFIARCLGRILAAGLARCQAFGGLAVNYEELPDALTGRLAPLFDLRAADLPMAEAAARQNAKQPDLPFEADRERKRREAAPELIAQVNQWARGPYQALEALRKSQLAE</sequence>
<dbReference type="RefSeq" id="WP_144280178.1">
    <property type="nucleotide sequence ID" value="NZ_CP041730.1"/>
</dbReference>
<dbReference type="AlphaFoldDB" id="A0A516SKW3"/>
<proteinExistence type="predicted"/>
<dbReference type="KEGG" id="cari:FNU76_21930"/>
<feature type="region of interest" description="Disordered" evidence="1">
    <location>
        <begin position="278"/>
        <end position="299"/>
    </location>
</feature>
<dbReference type="EMBL" id="CP041730">
    <property type="protein sequence ID" value="QDQ28795.1"/>
    <property type="molecule type" value="Genomic_DNA"/>
</dbReference>
<dbReference type="Gene3D" id="3.40.50.300">
    <property type="entry name" value="P-loop containing nucleotide triphosphate hydrolases"/>
    <property type="match status" value="1"/>
</dbReference>
<dbReference type="Proteomes" id="UP000317550">
    <property type="component" value="Chromosome"/>
</dbReference>
<accession>A0A516SKW3</accession>
<keyword evidence="2" id="KW-0808">Transferase</keyword>